<dbReference type="PANTHER" id="PTHR45527">
    <property type="entry name" value="NONRIBOSOMAL PEPTIDE SYNTHETASE"/>
    <property type="match status" value="1"/>
</dbReference>
<organism evidence="3 4">
    <name type="scientific">Mycobacterium paragordonae</name>
    <dbReference type="NCBI Taxonomy" id="1389713"/>
    <lineage>
        <taxon>Bacteria</taxon>
        <taxon>Bacillati</taxon>
        <taxon>Actinomycetota</taxon>
        <taxon>Actinomycetes</taxon>
        <taxon>Mycobacteriales</taxon>
        <taxon>Mycobacteriaceae</taxon>
        <taxon>Mycobacterium</taxon>
    </lineage>
</organism>
<dbReference type="Gene3D" id="3.40.50.980">
    <property type="match status" value="2"/>
</dbReference>
<dbReference type="SUPFAM" id="SSF56801">
    <property type="entry name" value="Acetyl-CoA synthetase-like"/>
    <property type="match status" value="1"/>
</dbReference>
<geneLocation type="plasmid" evidence="3">
    <name>pJCM18565</name>
</geneLocation>
<evidence type="ECO:0000259" key="2">
    <source>
        <dbReference type="Pfam" id="PF00501"/>
    </source>
</evidence>
<reference evidence="3 4" key="1">
    <citation type="journal article" date="2019" name="Emerg. Microbes Infect.">
        <title>Comprehensive subspecies identification of 175 nontuberculous mycobacteria species based on 7547 genomic profiles.</title>
        <authorList>
            <person name="Matsumoto Y."/>
            <person name="Kinjo T."/>
            <person name="Motooka D."/>
            <person name="Nabeya D."/>
            <person name="Jung N."/>
            <person name="Uechi K."/>
            <person name="Horii T."/>
            <person name="Iida T."/>
            <person name="Fujita J."/>
            <person name="Nakamura S."/>
        </authorList>
    </citation>
    <scope>NUCLEOTIDE SEQUENCE [LARGE SCALE GENOMIC DNA]</scope>
    <source>
        <strain evidence="3 4">JCM 18565</strain>
    </source>
</reference>
<feature type="compositionally biased region" description="Pro residues" evidence="1">
    <location>
        <begin position="497"/>
        <end position="508"/>
    </location>
</feature>
<dbReference type="Proteomes" id="UP000465240">
    <property type="component" value="Unassembled WGS sequence"/>
</dbReference>
<dbReference type="PANTHER" id="PTHR45527:SF1">
    <property type="entry name" value="FATTY ACID SYNTHASE"/>
    <property type="match status" value="1"/>
</dbReference>
<comment type="caution">
    <text evidence="3">The sequence shown here is derived from an EMBL/GenBank/DDBJ whole genome shotgun (WGS) entry which is preliminary data.</text>
</comment>
<keyword evidence="4" id="KW-1185">Reference proteome</keyword>
<dbReference type="PROSITE" id="PS00455">
    <property type="entry name" value="AMP_BINDING"/>
    <property type="match status" value="1"/>
</dbReference>
<accession>A0ABQ1CEX6</accession>
<dbReference type="NCBIfam" id="TIGR01733">
    <property type="entry name" value="AA-adenyl-dom"/>
    <property type="match status" value="1"/>
</dbReference>
<proteinExistence type="predicted"/>
<feature type="domain" description="AMP-dependent synthetase/ligase" evidence="2">
    <location>
        <begin position="4"/>
        <end position="342"/>
    </location>
</feature>
<evidence type="ECO:0000256" key="1">
    <source>
        <dbReference type="SAM" id="MobiDB-lite"/>
    </source>
</evidence>
<gene>
    <name evidence="3" type="ORF">MPRG_62990</name>
</gene>
<protein>
    <recommendedName>
        <fullName evidence="2">AMP-dependent synthetase/ligase domain-containing protein</fullName>
    </recommendedName>
</protein>
<feature type="region of interest" description="Disordered" evidence="1">
    <location>
        <begin position="470"/>
        <end position="508"/>
    </location>
</feature>
<dbReference type="InterPro" id="IPR010071">
    <property type="entry name" value="AA_adenyl_dom"/>
</dbReference>
<dbReference type="InterPro" id="IPR020845">
    <property type="entry name" value="AMP-binding_CS"/>
</dbReference>
<evidence type="ECO:0000313" key="3">
    <source>
        <dbReference type="EMBL" id="GFG83023.1"/>
    </source>
</evidence>
<dbReference type="Pfam" id="PF00501">
    <property type="entry name" value="AMP-binding"/>
    <property type="match status" value="1"/>
</dbReference>
<dbReference type="EMBL" id="BLKX01000002">
    <property type="protein sequence ID" value="GFG83023.1"/>
    <property type="molecule type" value="Genomic_DNA"/>
</dbReference>
<dbReference type="InterPro" id="IPR000873">
    <property type="entry name" value="AMP-dep_synth/lig_dom"/>
</dbReference>
<dbReference type="Gene3D" id="3.30.300.30">
    <property type="match status" value="1"/>
</dbReference>
<evidence type="ECO:0000313" key="4">
    <source>
        <dbReference type="Proteomes" id="UP000465240"/>
    </source>
</evidence>
<keyword evidence="3" id="KW-0614">Plasmid</keyword>
<dbReference type="RefSeq" id="WP_163761804.1">
    <property type="nucleotide sequence ID" value="NZ_BLKX01000002.1"/>
</dbReference>
<dbReference type="InterPro" id="IPR045851">
    <property type="entry name" value="AMP-bd_C_sf"/>
</dbReference>
<dbReference type="Gene3D" id="2.30.38.10">
    <property type="entry name" value="Luciferase, Domain 3"/>
    <property type="match status" value="1"/>
</dbReference>
<name>A0ABQ1CEX6_9MYCO</name>
<sequence length="508" mass="53168">MLAAAVAADPEAVAVIDGAREVSYRELDEWSTRLARVLIEAGVGPQRAVGVAVGRCVELVVAWWAVVKAGGVYVPVDVAYPVGRVAAVLDAVDAVCVLSCGVDRVAGAGGRRVIRLDSLDLSGGWAEPITDAERLGPLGVDNTAYVIFTSGSTGIPKGVAVGHAGLLGVAAAQRALFGVGAQGRILMVAAPTFDLSIFEWLWAAGSGAALVVTPPGVYAGEPLSCLLRDQRVSAAILTPTVLASLDRSRLGGLQTLIAGAEPCPPELVAAWAPGRRMFNAYGPTEATIWATCTTALSAGQPVTIGAPIPGVCALVLDARLQPAPIGVVGELYLAGPALAHGYVGQPQLSAQRFVPNPYGAPGTRMYRTGDLVRWTPQATLQCLGRADSQVKLRGQRIELGEIENALLACPHVTQAAATVHHTTTGTDHLVGYISGSPALDPTAIRQQLSNRLPTSWYRLRWWCSKTSRAPPRASSTATHCPHQCLPPHNTGPRTPRPKPSSPRPSPRY</sequence>